<feature type="binding site" evidence="6">
    <location>
        <position position="298"/>
    </location>
    <ligand>
        <name>Ca(2+)</name>
        <dbReference type="ChEBI" id="CHEBI:29108"/>
        <label>3</label>
    </ligand>
</feature>
<dbReference type="GO" id="GO:0009409">
    <property type="term" value="P:response to cold"/>
    <property type="evidence" value="ECO:0007669"/>
    <property type="project" value="TreeGrafter"/>
</dbReference>
<keyword evidence="8" id="KW-1185">Reference proteome</keyword>
<keyword evidence="3 6" id="KW-0106">Calcium</keyword>
<accession>A0AAD6JJB0</accession>
<feature type="binding site" evidence="6">
    <location>
        <position position="24"/>
    </location>
    <ligand>
        <name>Ca(2+)</name>
        <dbReference type="ChEBI" id="CHEBI:29108"/>
        <label>1</label>
    </ligand>
</feature>
<dbReference type="PANTHER" id="PTHR10502:SF104">
    <property type="entry name" value="ANNEXIN D1"/>
    <property type="match status" value="1"/>
</dbReference>
<dbReference type="FunFam" id="1.10.220.10:FF:000006">
    <property type="entry name" value="Annexin"/>
    <property type="match status" value="1"/>
</dbReference>
<dbReference type="GO" id="GO:0009414">
    <property type="term" value="P:response to water deprivation"/>
    <property type="evidence" value="ECO:0007669"/>
    <property type="project" value="TreeGrafter"/>
</dbReference>
<dbReference type="GO" id="GO:0005509">
    <property type="term" value="F:calcium ion binding"/>
    <property type="evidence" value="ECO:0007669"/>
    <property type="project" value="InterPro"/>
</dbReference>
<feature type="binding site" evidence="6">
    <location>
        <position position="68"/>
    </location>
    <ligand>
        <name>Ca(2+)</name>
        <dbReference type="ChEBI" id="CHEBI:29108"/>
        <label>1</label>
    </ligand>
</feature>
<gene>
    <name evidence="7" type="ORF">OIU84_013205</name>
</gene>
<feature type="binding site" evidence="6">
    <location>
        <position position="299"/>
    </location>
    <ligand>
        <name>Ca(2+)</name>
        <dbReference type="ChEBI" id="CHEBI:29108"/>
        <label>1</label>
    </ligand>
</feature>
<dbReference type="AlphaFoldDB" id="A0AAD6JJB0"/>
<evidence type="ECO:0000256" key="6">
    <source>
        <dbReference type="PIRSR" id="PIRSR609118-1"/>
    </source>
</evidence>
<evidence type="ECO:0000256" key="4">
    <source>
        <dbReference type="ARBA" id="ARBA00023216"/>
    </source>
</evidence>
<dbReference type="GO" id="GO:0001786">
    <property type="term" value="F:phosphatidylserine binding"/>
    <property type="evidence" value="ECO:0007669"/>
    <property type="project" value="TreeGrafter"/>
</dbReference>
<name>A0AAD6JJB0_9ROSI</name>
<organism evidence="7 8">
    <name type="scientific">Salix udensis</name>
    <dbReference type="NCBI Taxonomy" id="889485"/>
    <lineage>
        <taxon>Eukaryota</taxon>
        <taxon>Viridiplantae</taxon>
        <taxon>Streptophyta</taxon>
        <taxon>Embryophyta</taxon>
        <taxon>Tracheophyta</taxon>
        <taxon>Spermatophyta</taxon>
        <taxon>Magnoliopsida</taxon>
        <taxon>eudicotyledons</taxon>
        <taxon>Gunneridae</taxon>
        <taxon>Pentapetalae</taxon>
        <taxon>rosids</taxon>
        <taxon>fabids</taxon>
        <taxon>Malpighiales</taxon>
        <taxon>Salicaceae</taxon>
        <taxon>Saliceae</taxon>
        <taxon>Salix</taxon>
    </lineage>
</organism>
<dbReference type="Proteomes" id="UP001162972">
    <property type="component" value="Chromosome 2"/>
</dbReference>
<evidence type="ECO:0000313" key="7">
    <source>
        <dbReference type="EMBL" id="KAJ6405184.1"/>
    </source>
</evidence>
<dbReference type="Gene3D" id="1.10.220.10">
    <property type="entry name" value="Annexin"/>
    <property type="match status" value="4"/>
</dbReference>
<keyword evidence="1 6" id="KW-0479">Metal-binding</keyword>
<protein>
    <recommendedName>
        <fullName evidence="9">Annexin</fullName>
    </recommendedName>
</protein>
<keyword evidence="5" id="KW-0111">Calcium/phospholipid-binding</keyword>
<proteinExistence type="predicted"/>
<comment type="caution">
    <text evidence="7">The sequence shown here is derived from an EMBL/GenBank/DDBJ whole genome shotgun (WGS) entry which is preliminary data.</text>
</comment>
<evidence type="ECO:0000256" key="3">
    <source>
        <dbReference type="ARBA" id="ARBA00022837"/>
    </source>
</evidence>
<dbReference type="PRINTS" id="PR01814">
    <property type="entry name" value="ANNEXINPLANT"/>
</dbReference>
<dbReference type="InterPro" id="IPR009118">
    <property type="entry name" value="AnnexinD_plant"/>
</dbReference>
<feature type="binding site" evidence="6">
    <location>
        <position position="254"/>
    </location>
    <ligand>
        <name>Ca(2+)</name>
        <dbReference type="ChEBI" id="CHEBI:29108"/>
        <label>1</label>
    </ligand>
</feature>
<evidence type="ECO:0008006" key="9">
    <source>
        <dbReference type="Google" id="ProtNLM"/>
    </source>
</evidence>
<dbReference type="SUPFAM" id="SSF47874">
    <property type="entry name" value="Annexin"/>
    <property type="match status" value="1"/>
</dbReference>
<feature type="binding site" evidence="6">
    <location>
        <position position="26"/>
    </location>
    <ligand>
        <name>Ca(2+)</name>
        <dbReference type="ChEBI" id="CHEBI:29108"/>
        <label>1</label>
    </ligand>
</feature>
<dbReference type="InterPro" id="IPR018502">
    <property type="entry name" value="Annexin_repeat"/>
</dbReference>
<evidence type="ECO:0000256" key="2">
    <source>
        <dbReference type="ARBA" id="ARBA00022737"/>
    </source>
</evidence>
<evidence type="ECO:0000313" key="8">
    <source>
        <dbReference type="Proteomes" id="UP001162972"/>
    </source>
</evidence>
<feature type="binding site" evidence="6">
    <location>
        <position position="258"/>
    </location>
    <ligand>
        <name>Ca(2+)</name>
        <dbReference type="ChEBI" id="CHEBI:29108"/>
        <label>1</label>
    </ligand>
</feature>
<keyword evidence="4" id="KW-0041">Annexin</keyword>
<evidence type="ECO:0000256" key="1">
    <source>
        <dbReference type="ARBA" id="ARBA00022723"/>
    </source>
</evidence>
<sequence>MSTLTVPQQVPPVSEDVELLRKAFSGWGTNEGLIISILGHRNAAQRKLIRQAYAEAYGEDLIKALDKELSNDFERGVLIWTLDPAERDAALANEATKRWTSSNQVLMEIACTRSSNELLLARQAYHARFKKSLEEDVAHQTSGDFRKLLFPLVSSYRYDGDEVNMTLAKSEAKMLHEKISNKAYSDEELIRILATRSKTQINATLNQYKNEFGNDINKDLKADPKDEFLALLRATVKCLTRPEKYFEKVLRLAINNRGTDEGALTRVVTTRAEIDMKLIKDEYQRRNSIPLDRAIVKDTRWRL</sequence>
<dbReference type="GO" id="GO:0005544">
    <property type="term" value="F:calcium-dependent phospholipid binding"/>
    <property type="evidence" value="ECO:0007669"/>
    <property type="project" value="UniProtKB-KW"/>
</dbReference>
<dbReference type="GO" id="GO:0009408">
    <property type="term" value="P:response to heat"/>
    <property type="evidence" value="ECO:0007669"/>
    <property type="project" value="TreeGrafter"/>
</dbReference>
<feature type="binding site" evidence="6">
    <location>
        <position position="296"/>
    </location>
    <ligand>
        <name>Ca(2+)</name>
        <dbReference type="ChEBI" id="CHEBI:29108"/>
        <label>1</label>
    </ligand>
</feature>
<dbReference type="InterPro" id="IPR001464">
    <property type="entry name" value="Annexin"/>
</dbReference>
<dbReference type="EMBL" id="JAPFFJ010000017">
    <property type="protein sequence ID" value="KAJ6405184.1"/>
    <property type="molecule type" value="Genomic_DNA"/>
</dbReference>
<evidence type="ECO:0000256" key="5">
    <source>
        <dbReference type="ARBA" id="ARBA00023302"/>
    </source>
</evidence>
<dbReference type="GO" id="GO:0009651">
    <property type="term" value="P:response to salt stress"/>
    <property type="evidence" value="ECO:0007669"/>
    <property type="project" value="TreeGrafter"/>
</dbReference>
<dbReference type="FunFam" id="1.10.220.10:FF:000009">
    <property type="entry name" value="Annexin"/>
    <property type="match status" value="1"/>
</dbReference>
<dbReference type="GO" id="GO:0005886">
    <property type="term" value="C:plasma membrane"/>
    <property type="evidence" value="ECO:0007669"/>
    <property type="project" value="TreeGrafter"/>
</dbReference>
<feature type="binding site" evidence="6">
    <location>
        <position position="28"/>
    </location>
    <ligand>
        <name>Ca(2+)</name>
        <dbReference type="ChEBI" id="CHEBI:29108"/>
        <label>1</label>
    </ligand>
</feature>
<dbReference type="PANTHER" id="PTHR10502">
    <property type="entry name" value="ANNEXIN"/>
    <property type="match status" value="1"/>
</dbReference>
<dbReference type="Pfam" id="PF00191">
    <property type="entry name" value="Annexin"/>
    <property type="match status" value="4"/>
</dbReference>
<dbReference type="PRINTS" id="PR00196">
    <property type="entry name" value="ANNEXIN"/>
</dbReference>
<dbReference type="GO" id="GO:0005737">
    <property type="term" value="C:cytoplasm"/>
    <property type="evidence" value="ECO:0007669"/>
    <property type="project" value="TreeGrafter"/>
</dbReference>
<keyword evidence="2" id="KW-0677">Repeat</keyword>
<dbReference type="PROSITE" id="PS51897">
    <property type="entry name" value="ANNEXIN_2"/>
    <property type="match status" value="4"/>
</dbReference>
<dbReference type="InterPro" id="IPR037104">
    <property type="entry name" value="Annexin_sf"/>
</dbReference>
<reference evidence="7 8" key="1">
    <citation type="journal article" date="2023" name="Int. J. Mol. Sci.">
        <title>De Novo Assembly and Annotation of 11 Diverse Shrub Willow (Salix) Genomes Reveals Novel Gene Organization in Sex-Linked Regions.</title>
        <authorList>
            <person name="Hyden B."/>
            <person name="Feng K."/>
            <person name="Yates T.B."/>
            <person name="Jawdy S."/>
            <person name="Cereghino C."/>
            <person name="Smart L.B."/>
            <person name="Muchero W."/>
        </authorList>
    </citation>
    <scope>NUCLEOTIDE SEQUENCE [LARGE SCALE GENOMIC DNA]</scope>
    <source>
        <tissue evidence="7">Shoot tip</tissue>
    </source>
</reference>
<dbReference type="SMART" id="SM00335">
    <property type="entry name" value="ANX"/>
    <property type="match status" value="4"/>
</dbReference>
<dbReference type="FunFam" id="1.10.220.10:FF:000008">
    <property type="entry name" value="Annexin"/>
    <property type="match status" value="1"/>
</dbReference>